<dbReference type="SUPFAM" id="SSF53822">
    <property type="entry name" value="Periplasmic binding protein-like I"/>
    <property type="match status" value="1"/>
</dbReference>
<dbReference type="RefSeq" id="WP_346187443.1">
    <property type="nucleotide sequence ID" value="NZ_BAABRL010000002.1"/>
</dbReference>
<comment type="caution">
    <text evidence="5">The sequence shown here is derived from an EMBL/GenBank/DDBJ whole genome shotgun (WGS) entry which is preliminary data.</text>
</comment>
<name>A0ABP9V1I2_9BACT</name>
<dbReference type="Gene3D" id="3.40.50.2300">
    <property type="match status" value="2"/>
</dbReference>
<dbReference type="SMART" id="SM00342">
    <property type="entry name" value="HTH_ARAC"/>
    <property type="match status" value="1"/>
</dbReference>
<feature type="domain" description="HTH araC/xylS-type" evidence="4">
    <location>
        <begin position="292"/>
        <end position="391"/>
    </location>
</feature>
<dbReference type="InterPro" id="IPR046335">
    <property type="entry name" value="LacI/GalR-like_sensor"/>
</dbReference>
<dbReference type="InterPro" id="IPR018060">
    <property type="entry name" value="HTH_AraC"/>
</dbReference>
<keyword evidence="3" id="KW-0804">Transcription</keyword>
<protein>
    <submittedName>
        <fullName evidence="5">Xylose operon regulatory protein</fullName>
    </submittedName>
</protein>
<evidence type="ECO:0000256" key="1">
    <source>
        <dbReference type="ARBA" id="ARBA00023015"/>
    </source>
</evidence>
<dbReference type="Pfam" id="PF12833">
    <property type="entry name" value="HTH_18"/>
    <property type="match status" value="1"/>
</dbReference>
<proteinExistence type="predicted"/>
<dbReference type="Pfam" id="PF13377">
    <property type="entry name" value="Peripla_BP_3"/>
    <property type="match status" value="1"/>
</dbReference>
<accession>A0ABP9V1I2</accession>
<dbReference type="Gene3D" id="1.10.10.60">
    <property type="entry name" value="Homeodomain-like"/>
    <property type="match status" value="1"/>
</dbReference>
<dbReference type="PROSITE" id="PS01124">
    <property type="entry name" value="HTH_ARAC_FAMILY_2"/>
    <property type="match status" value="1"/>
</dbReference>
<reference evidence="5 6" key="1">
    <citation type="submission" date="2024-02" db="EMBL/GenBank/DDBJ databases">
        <title>Rubritalea halochordaticola NBRC 107102.</title>
        <authorList>
            <person name="Ichikawa N."/>
            <person name="Katano-Makiyama Y."/>
            <person name="Hidaka K."/>
        </authorList>
    </citation>
    <scope>NUCLEOTIDE SEQUENCE [LARGE SCALE GENOMIC DNA]</scope>
    <source>
        <strain evidence="5 6">NBRC 107102</strain>
    </source>
</reference>
<keyword evidence="2" id="KW-0238">DNA-binding</keyword>
<evidence type="ECO:0000256" key="3">
    <source>
        <dbReference type="ARBA" id="ARBA00023163"/>
    </source>
</evidence>
<dbReference type="Proteomes" id="UP001424741">
    <property type="component" value="Unassembled WGS sequence"/>
</dbReference>
<keyword evidence="6" id="KW-1185">Reference proteome</keyword>
<dbReference type="InterPro" id="IPR009057">
    <property type="entry name" value="Homeodomain-like_sf"/>
</dbReference>
<organism evidence="5 6">
    <name type="scientific">Rubritalea halochordaticola</name>
    <dbReference type="NCBI Taxonomy" id="714537"/>
    <lineage>
        <taxon>Bacteria</taxon>
        <taxon>Pseudomonadati</taxon>
        <taxon>Verrucomicrobiota</taxon>
        <taxon>Verrucomicrobiia</taxon>
        <taxon>Verrucomicrobiales</taxon>
        <taxon>Rubritaleaceae</taxon>
        <taxon>Rubritalea</taxon>
    </lineage>
</organism>
<dbReference type="InterPro" id="IPR028082">
    <property type="entry name" value="Peripla_BP_I"/>
</dbReference>
<evidence type="ECO:0000259" key="4">
    <source>
        <dbReference type="PROSITE" id="PS01124"/>
    </source>
</evidence>
<sequence length="391" mass="43802">MLPETTHRYKVGVRLPDWLSGYAYRLFEGLVDFQRTGVTIELHFDQPSGGDLPHDPIDKSWKGDGLLVYRYTKEEARAWRKAGIKVINLSTEYPGAAPEIPRVIVDNQAVGRAGFDHLQSLGLRDFAYVHESNRQYSKERMEAFEEQVVSNGMNFYRIDVPASSFPIKTRPKQVMKCLQALKDLPTPCGLLSKDDIAGVSAIRVMKSLGIKCPEQMAIIGVSNDVVFCHTTYPPLTSIPYPGRKIGYAAAELLYKLMEGEEVSGDYTLKVAPGTVVARESTRYVILPDPVVTAALEYIRTSPLQTNITVEELCRKAGVSREGLRQKFQATLGRSPKQELERVRCYQIVEILRNSTETLSELSEICGFSGPDHLCRFVKRLTGKTPGEIRRG</sequence>
<evidence type="ECO:0000313" key="5">
    <source>
        <dbReference type="EMBL" id="GAA5494482.1"/>
    </source>
</evidence>
<dbReference type="CDD" id="cd01543">
    <property type="entry name" value="PBP1_XylR"/>
    <property type="match status" value="1"/>
</dbReference>
<keyword evidence="1" id="KW-0805">Transcription regulation</keyword>
<dbReference type="SUPFAM" id="SSF46689">
    <property type="entry name" value="Homeodomain-like"/>
    <property type="match status" value="1"/>
</dbReference>
<dbReference type="EMBL" id="BAABRL010000002">
    <property type="protein sequence ID" value="GAA5494482.1"/>
    <property type="molecule type" value="Genomic_DNA"/>
</dbReference>
<evidence type="ECO:0000313" key="6">
    <source>
        <dbReference type="Proteomes" id="UP001424741"/>
    </source>
</evidence>
<evidence type="ECO:0000256" key="2">
    <source>
        <dbReference type="ARBA" id="ARBA00023125"/>
    </source>
</evidence>
<gene>
    <name evidence="5" type="primary">xylR_4</name>
    <name evidence="5" type="ORF">Rhal01_00643</name>
</gene>
<dbReference type="PANTHER" id="PTHR30146:SF24">
    <property type="entry name" value="XYLOSE OPERON REGULATORY PROTEIN"/>
    <property type="match status" value="1"/>
</dbReference>
<dbReference type="PANTHER" id="PTHR30146">
    <property type="entry name" value="LACI-RELATED TRANSCRIPTIONAL REPRESSOR"/>
    <property type="match status" value="1"/>
</dbReference>